<dbReference type="PANTHER" id="PTHR30136:SF8">
    <property type="entry name" value="TRANSCRIPTIONAL REGULATORY PROTEIN"/>
    <property type="match status" value="1"/>
</dbReference>
<dbReference type="GO" id="GO:0045892">
    <property type="term" value="P:negative regulation of DNA-templated transcription"/>
    <property type="evidence" value="ECO:0007669"/>
    <property type="project" value="TreeGrafter"/>
</dbReference>
<dbReference type="Pfam" id="PF09339">
    <property type="entry name" value="HTH_IclR"/>
    <property type="match status" value="1"/>
</dbReference>
<protein>
    <submittedName>
        <fullName evidence="7">DNA-binding IclR family transcriptional regulator</fullName>
    </submittedName>
</protein>
<dbReference type="SMART" id="SM00346">
    <property type="entry name" value="HTH_ICLR"/>
    <property type="match status" value="1"/>
</dbReference>
<dbReference type="InterPro" id="IPR029016">
    <property type="entry name" value="GAF-like_dom_sf"/>
</dbReference>
<evidence type="ECO:0000256" key="3">
    <source>
        <dbReference type="ARBA" id="ARBA00023163"/>
    </source>
</evidence>
<keyword evidence="8" id="KW-1185">Reference proteome</keyword>
<evidence type="ECO:0000313" key="7">
    <source>
        <dbReference type="EMBL" id="MBB3811070.1"/>
    </source>
</evidence>
<evidence type="ECO:0000259" key="5">
    <source>
        <dbReference type="PROSITE" id="PS51077"/>
    </source>
</evidence>
<dbReference type="GO" id="GO:0003677">
    <property type="term" value="F:DNA binding"/>
    <property type="evidence" value="ECO:0007669"/>
    <property type="project" value="UniProtKB-KW"/>
</dbReference>
<dbReference type="SUPFAM" id="SSF46785">
    <property type="entry name" value="Winged helix' DNA-binding domain"/>
    <property type="match status" value="1"/>
</dbReference>
<sequence>MGVKISDKDTDAIDETIDDQSENNDAQPADLINKSVIKAVTILNELGRHPTGISVTELAKIVRMSRPTVFRLLLSLEQTGFVEREENKYTLGWKVARLGRLADPHGGIIARVQPALRQLADTFNEMIGYAVYNGDGEFDLIAEAHASRMVTVQGYLGTDFPLHATATSKIALSNLTDKEIISRLPKKLTRYASATIVDHDKFLQNIHEIRKLGYAIIDDELEESLFSLAVPVRDRRDNIIGILSVSGPSERMRQRPAGDIARELSAGSHAIVQALSTK</sequence>
<reference evidence="7 8" key="1">
    <citation type="submission" date="2020-08" db="EMBL/GenBank/DDBJ databases">
        <title>Genomic Encyclopedia of Type Strains, Phase IV (KMG-IV): sequencing the most valuable type-strain genomes for metagenomic binning, comparative biology and taxonomic classification.</title>
        <authorList>
            <person name="Goeker M."/>
        </authorList>
    </citation>
    <scope>NUCLEOTIDE SEQUENCE [LARGE SCALE GENOMIC DNA]</scope>
    <source>
        <strain evidence="7 8">DSM 28760</strain>
    </source>
</reference>
<dbReference type="InterPro" id="IPR036388">
    <property type="entry name" value="WH-like_DNA-bd_sf"/>
</dbReference>
<evidence type="ECO:0000259" key="6">
    <source>
        <dbReference type="PROSITE" id="PS51078"/>
    </source>
</evidence>
<evidence type="ECO:0000313" key="8">
    <source>
        <dbReference type="Proteomes" id="UP000537592"/>
    </source>
</evidence>
<keyword evidence="1" id="KW-0805">Transcription regulation</keyword>
<dbReference type="PROSITE" id="PS51078">
    <property type="entry name" value="ICLR_ED"/>
    <property type="match status" value="1"/>
</dbReference>
<accession>A0A7W6EIG5</accession>
<feature type="region of interest" description="Disordered" evidence="4">
    <location>
        <begin position="1"/>
        <end position="26"/>
    </location>
</feature>
<keyword evidence="2 7" id="KW-0238">DNA-binding</keyword>
<organism evidence="7 8">
    <name type="scientific">Pseudochelatococcus contaminans</name>
    <dbReference type="NCBI Taxonomy" id="1538103"/>
    <lineage>
        <taxon>Bacteria</taxon>
        <taxon>Pseudomonadati</taxon>
        <taxon>Pseudomonadota</taxon>
        <taxon>Alphaproteobacteria</taxon>
        <taxon>Hyphomicrobiales</taxon>
        <taxon>Chelatococcaceae</taxon>
        <taxon>Pseudochelatococcus</taxon>
    </lineage>
</organism>
<feature type="domain" description="IclR-ED" evidence="6">
    <location>
        <begin position="94"/>
        <end position="277"/>
    </location>
</feature>
<dbReference type="SUPFAM" id="SSF55781">
    <property type="entry name" value="GAF domain-like"/>
    <property type="match status" value="1"/>
</dbReference>
<evidence type="ECO:0000256" key="1">
    <source>
        <dbReference type="ARBA" id="ARBA00023015"/>
    </source>
</evidence>
<evidence type="ECO:0000256" key="2">
    <source>
        <dbReference type="ARBA" id="ARBA00023125"/>
    </source>
</evidence>
<feature type="compositionally biased region" description="Acidic residues" evidence="4">
    <location>
        <begin position="12"/>
        <end position="22"/>
    </location>
</feature>
<dbReference type="GO" id="GO:0003700">
    <property type="term" value="F:DNA-binding transcription factor activity"/>
    <property type="evidence" value="ECO:0007669"/>
    <property type="project" value="TreeGrafter"/>
</dbReference>
<dbReference type="InterPro" id="IPR011991">
    <property type="entry name" value="ArsR-like_HTH"/>
</dbReference>
<gene>
    <name evidence="7" type="ORF">FHS81_003182</name>
</gene>
<dbReference type="Gene3D" id="3.30.450.40">
    <property type="match status" value="1"/>
</dbReference>
<comment type="caution">
    <text evidence="7">The sequence shown here is derived from an EMBL/GenBank/DDBJ whole genome shotgun (WGS) entry which is preliminary data.</text>
</comment>
<feature type="compositionally biased region" description="Basic and acidic residues" evidence="4">
    <location>
        <begin position="1"/>
        <end position="11"/>
    </location>
</feature>
<dbReference type="InterPro" id="IPR014757">
    <property type="entry name" value="Tscrpt_reg_IclR_C"/>
</dbReference>
<feature type="domain" description="HTH iclR-type" evidence="5">
    <location>
        <begin position="33"/>
        <end position="93"/>
    </location>
</feature>
<dbReference type="Pfam" id="PF01614">
    <property type="entry name" value="IclR_C"/>
    <property type="match status" value="1"/>
</dbReference>
<keyword evidence="3" id="KW-0804">Transcription</keyword>
<dbReference type="EMBL" id="JACICC010000011">
    <property type="protein sequence ID" value="MBB3811070.1"/>
    <property type="molecule type" value="Genomic_DNA"/>
</dbReference>
<dbReference type="PROSITE" id="PS51077">
    <property type="entry name" value="HTH_ICLR"/>
    <property type="match status" value="1"/>
</dbReference>
<dbReference type="CDD" id="cd00090">
    <property type="entry name" value="HTH_ARSR"/>
    <property type="match status" value="1"/>
</dbReference>
<dbReference type="Proteomes" id="UP000537592">
    <property type="component" value="Unassembled WGS sequence"/>
</dbReference>
<dbReference type="InterPro" id="IPR036390">
    <property type="entry name" value="WH_DNA-bd_sf"/>
</dbReference>
<evidence type="ECO:0000256" key="4">
    <source>
        <dbReference type="SAM" id="MobiDB-lite"/>
    </source>
</evidence>
<proteinExistence type="predicted"/>
<dbReference type="InterPro" id="IPR005471">
    <property type="entry name" value="Tscrpt_reg_IclR_N"/>
</dbReference>
<name>A0A7W6EIG5_9HYPH</name>
<dbReference type="Gene3D" id="1.10.10.10">
    <property type="entry name" value="Winged helix-like DNA-binding domain superfamily/Winged helix DNA-binding domain"/>
    <property type="match status" value="1"/>
</dbReference>
<dbReference type="PANTHER" id="PTHR30136">
    <property type="entry name" value="HELIX-TURN-HELIX TRANSCRIPTIONAL REGULATOR, ICLR FAMILY"/>
    <property type="match status" value="1"/>
</dbReference>
<dbReference type="InterPro" id="IPR050707">
    <property type="entry name" value="HTH_MetabolicPath_Reg"/>
</dbReference>
<dbReference type="AlphaFoldDB" id="A0A7W6EIG5"/>